<dbReference type="NCBIfam" id="NF001423">
    <property type="entry name" value="PRK00299.1"/>
    <property type="match status" value="1"/>
</dbReference>
<evidence type="ECO:0000256" key="1">
    <source>
        <dbReference type="ARBA" id="ARBA00008984"/>
    </source>
</evidence>
<protein>
    <submittedName>
        <fullName evidence="3">Sulfur transfer protein SirA</fullName>
    </submittedName>
</protein>
<dbReference type="OrthoDB" id="9797352at2"/>
<dbReference type="Pfam" id="PF01206">
    <property type="entry name" value="TusA"/>
    <property type="match status" value="1"/>
</dbReference>
<gene>
    <name evidence="3" type="ORF">HMPREF9444_00709</name>
</gene>
<evidence type="ECO:0000313" key="3">
    <source>
        <dbReference type="EMBL" id="EFY07459.1"/>
    </source>
</evidence>
<dbReference type="SUPFAM" id="SSF64307">
    <property type="entry name" value="SirA-like"/>
    <property type="match status" value="1"/>
</dbReference>
<comment type="similarity">
    <text evidence="1">Belongs to the sulfur carrier protein TusA family.</text>
</comment>
<evidence type="ECO:0000313" key="4">
    <source>
        <dbReference type="Proteomes" id="UP000018458"/>
    </source>
</evidence>
<dbReference type="eggNOG" id="COG0425">
    <property type="taxonomic scope" value="Bacteria"/>
</dbReference>
<dbReference type="PANTHER" id="PTHR33279">
    <property type="entry name" value="SULFUR CARRIER PROTEIN YEDF-RELATED"/>
    <property type="match status" value="1"/>
</dbReference>
<keyword evidence="4" id="KW-1185">Reference proteome</keyword>
<dbReference type="InterPro" id="IPR001455">
    <property type="entry name" value="TusA-like"/>
</dbReference>
<name>E8LJ35_SUCHY</name>
<dbReference type="RefSeq" id="WP_009142923.1">
    <property type="nucleotide sequence ID" value="NZ_GL830971.1"/>
</dbReference>
<dbReference type="EMBL" id="AEVO01000034">
    <property type="protein sequence ID" value="EFY07459.1"/>
    <property type="molecule type" value="Genomic_DNA"/>
</dbReference>
<dbReference type="InterPro" id="IPR036868">
    <property type="entry name" value="TusA-like_sf"/>
</dbReference>
<sequence>MSKNENKTLDCRGLSCPEPLTLLRNLVRKAEPGQEITLLSDDPVSLRDVPAFCNFMGHKLVSLPDDQHPHRFIIKKKE</sequence>
<evidence type="ECO:0000259" key="2">
    <source>
        <dbReference type="Pfam" id="PF01206"/>
    </source>
</evidence>
<dbReference type="Proteomes" id="UP000018458">
    <property type="component" value="Unassembled WGS sequence"/>
</dbReference>
<proteinExistence type="inferred from homology"/>
<dbReference type="PANTHER" id="PTHR33279:SF2">
    <property type="entry name" value="SULFUR CARRIER PROTEIN TUSA"/>
    <property type="match status" value="1"/>
</dbReference>
<dbReference type="AlphaFoldDB" id="E8LJ35"/>
<accession>E8LJ35</accession>
<dbReference type="STRING" id="762983.HMPREF9444_00709"/>
<comment type="caution">
    <text evidence="3">The sequence shown here is derived from an EMBL/GenBank/DDBJ whole genome shotgun (WGS) entry which is preliminary data.</text>
</comment>
<reference evidence="3 4" key="1">
    <citation type="submission" date="2011-01" db="EMBL/GenBank/DDBJ databases">
        <authorList>
            <person name="Weinstock G."/>
            <person name="Sodergren E."/>
            <person name="Clifton S."/>
            <person name="Fulton L."/>
            <person name="Fulton B."/>
            <person name="Courtney L."/>
            <person name="Fronick C."/>
            <person name="Harrison M."/>
            <person name="Strong C."/>
            <person name="Farmer C."/>
            <person name="Delahaunty K."/>
            <person name="Markovic C."/>
            <person name="Hall O."/>
            <person name="Minx P."/>
            <person name="Tomlinson C."/>
            <person name="Mitreva M."/>
            <person name="Hou S."/>
            <person name="Chen J."/>
            <person name="Wollam A."/>
            <person name="Pepin K.H."/>
            <person name="Johnson M."/>
            <person name="Bhonagiri V."/>
            <person name="Zhang X."/>
            <person name="Suruliraj S."/>
            <person name="Warren W."/>
            <person name="Chinwalla A."/>
            <person name="Mardis E.R."/>
            <person name="Wilson R.K."/>
        </authorList>
    </citation>
    <scope>NUCLEOTIDE SEQUENCE [LARGE SCALE GENOMIC DNA]</scope>
    <source>
        <strain evidence="4">DSM 22608 / JCM 16073 / KCTC 15190 / YIT 12066</strain>
    </source>
</reference>
<organism evidence="3 4">
    <name type="scientific">Succinatimonas hippei (strain DSM 22608 / JCM 16073 / KCTC 15190 / YIT 12066)</name>
    <dbReference type="NCBI Taxonomy" id="762983"/>
    <lineage>
        <taxon>Bacteria</taxon>
        <taxon>Pseudomonadati</taxon>
        <taxon>Pseudomonadota</taxon>
        <taxon>Gammaproteobacteria</taxon>
        <taxon>Aeromonadales</taxon>
        <taxon>Succinivibrionaceae</taxon>
        <taxon>Succinatimonas</taxon>
    </lineage>
</organism>
<dbReference type="Gene3D" id="3.30.110.40">
    <property type="entry name" value="TusA-like domain"/>
    <property type="match status" value="1"/>
</dbReference>
<dbReference type="HOGENOM" id="CLU_165255_5_1_6"/>
<feature type="domain" description="UPF0033" evidence="2">
    <location>
        <begin position="7"/>
        <end position="76"/>
    </location>
</feature>